<comment type="caution">
    <text evidence="2">The sequence shown here is derived from an EMBL/GenBank/DDBJ whole genome shotgun (WGS) entry which is preliminary data.</text>
</comment>
<keyword evidence="1" id="KW-0472">Membrane</keyword>
<feature type="transmembrane region" description="Helical" evidence="1">
    <location>
        <begin position="16"/>
        <end position="35"/>
    </location>
</feature>
<name>A0A3A1Y9P5_9FLAO</name>
<gene>
    <name evidence="2" type="ORF">CKY20_11485</name>
</gene>
<accession>A0A3A1Y9P5</accession>
<dbReference type="InterPro" id="IPR039449">
    <property type="entry name" value="TssO"/>
</dbReference>
<dbReference type="Proteomes" id="UP000265497">
    <property type="component" value="Unassembled WGS sequence"/>
</dbReference>
<keyword evidence="1" id="KW-1133">Transmembrane helix</keyword>
<dbReference type="Pfam" id="PF17561">
    <property type="entry name" value="TssO"/>
    <property type="match status" value="1"/>
</dbReference>
<evidence type="ECO:0000313" key="2">
    <source>
        <dbReference type="EMBL" id="RIY35033.1"/>
    </source>
</evidence>
<organism evidence="2 3">
    <name type="scientific">Capnocytophaga canis</name>
    <dbReference type="NCBI Taxonomy" id="1848903"/>
    <lineage>
        <taxon>Bacteria</taxon>
        <taxon>Pseudomonadati</taxon>
        <taxon>Bacteroidota</taxon>
        <taxon>Flavobacteriia</taxon>
        <taxon>Flavobacteriales</taxon>
        <taxon>Flavobacteriaceae</taxon>
        <taxon>Capnocytophaga</taxon>
    </lineage>
</organism>
<sequence length="174" mass="20422">MDGIISLSKREKRYQFFYLVCMLLVALIVLGVIFFRKFESPFSGTDVLDIQLLSQKNKFVKQQEIVAPLLQNTFTKISILKVEKPQPFVENDIKNSINDIANSFQGTDIYDMRKEAYLQIANFYKMYFEDKKIAAKKTENIRLFEQQFQECSIGFKDKEQELTQKKNAMLSRTN</sequence>
<protein>
    <recommendedName>
        <fullName evidence="4">Type VI secretion system transmembrane protein TssO</fullName>
    </recommendedName>
</protein>
<dbReference type="AlphaFoldDB" id="A0A3A1Y9P5"/>
<keyword evidence="1" id="KW-0812">Transmembrane</keyword>
<evidence type="ECO:0000313" key="3">
    <source>
        <dbReference type="Proteomes" id="UP000265497"/>
    </source>
</evidence>
<evidence type="ECO:0008006" key="4">
    <source>
        <dbReference type="Google" id="ProtNLM"/>
    </source>
</evidence>
<reference evidence="2 3" key="1">
    <citation type="submission" date="2017-08" db="EMBL/GenBank/DDBJ databases">
        <title>Capnocytophaga canis 17-158 assembly.</title>
        <authorList>
            <person name="Gulvik C.A."/>
        </authorList>
    </citation>
    <scope>NUCLEOTIDE SEQUENCE [LARGE SCALE GENOMIC DNA]</scope>
    <source>
        <strain evidence="2 3">17-158</strain>
    </source>
</reference>
<dbReference type="EMBL" id="NSDI01000030">
    <property type="protein sequence ID" value="RIY35033.1"/>
    <property type="molecule type" value="Genomic_DNA"/>
</dbReference>
<proteinExistence type="predicted"/>
<evidence type="ECO:0000256" key="1">
    <source>
        <dbReference type="SAM" id="Phobius"/>
    </source>
</evidence>
<dbReference type="RefSeq" id="WP_109861071.1">
    <property type="nucleotide sequence ID" value="NZ_CP171102.1"/>
</dbReference>